<sequence length="225" mass="25944">MVKQNVQFDWLPDKDPNAYITNFLEVFYTFKINGASKDAIKLLLFLSYGIRKVMSYIFMTSHKQNILPSIAKITHSGKISITCTIGVRLGASRFIGKLRKPITEEMRNRSRKAKAKPTGNPELIGKYGLICSYLVLYLPNSNEICAQDLRREEEAILGKSNRRNLGRHPMHNNQWGYGNFSPHARSYEHNSYDCYKGKRLELEMVIMIELIVEFQGMKLEMKGIM</sequence>
<comment type="caution">
    <text evidence="1">The sequence shown here is derived from an EMBL/GenBank/DDBJ whole genome shotgun (WGS) entry which is preliminary data.</text>
</comment>
<name>A0ACC0A0S6_CATRO</name>
<protein>
    <submittedName>
        <fullName evidence="1">Uncharacterized protein</fullName>
    </submittedName>
</protein>
<accession>A0ACC0A0S6</accession>
<reference evidence="2" key="1">
    <citation type="journal article" date="2023" name="Nat. Plants">
        <title>Single-cell RNA sequencing provides a high-resolution roadmap for understanding the multicellular compartmentation of specialized metabolism.</title>
        <authorList>
            <person name="Sun S."/>
            <person name="Shen X."/>
            <person name="Li Y."/>
            <person name="Li Y."/>
            <person name="Wang S."/>
            <person name="Li R."/>
            <person name="Zhang H."/>
            <person name="Shen G."/>
            <person name="Guo B."/>
            <person name="Wei J."/>
            <person name="Xu J."/>
            <person name="St-Pierre B."/>
            <person name="Chen S."/>
            <person name="Sun C."/>
        </authorList>
    </citation>
    <scope>NUCLEOTIDE SEQUENCE [LARGE SCALE GENOMIC DNA]</scope>
</reference>
<organism evidence="1 2">
    <name type="scientific">Catharanthus roseus</name>
    <name type="common">Madagascar periwinkle</name>
    <name type="synonym">Vinca rosea</name>
    <dbReference type="NCBI Taxonomy" id="4058"/>
    <lineage>
        <taxon>Eukaryota</taxon>
        <taxon>Viridiplantae</taxon>
        <taxon>Streptophyta</taxon>
        <taxon>Embryophyta</taxon>
        <taxon>Tracheophyta</taxon>
        <taxon>Spermatophyta</taxon>
        <taxon>Magnoliopsida</taxon>
        <taxon>eudicotyledons</taxon>
        <taxon>Gunneridae</taxon>
        <taxon>Pentapetalae</taxon>
        <taxon>asterids</taxon>
        <taxon>lamiids</taxon>
        <taxon>Gentianales</taxon>
        <taxon>Apocynaceae</taxon>
        <taxon>Rauvolfioideae</taxon>
        <taxon>Vinceae</taxon>
        <taxon>Catharanthinae</taxon>
        <taxon>Catharanthus</taxon>
    </lineage>
</organism>
<dbReference type="EMBL" id="CM044707">
    <property type="protein sequence ID" value="KAI5653003.1"/>
    <property type="molecule type" value="Genomic_DNA"/>
</dbReference>
<dbReference type="Proteomes" id="UP001060085">
    <property type="component" value="Linkage Group LG07"/>
</dbReference>
<gene>
    <name evidence="1" type="ORF">M9H77_30190</name>
</gene>
<proteinExistence type="predicted"/>
<evidence type="ECO:0000313" key="1">
    <source>
        <dbReference type="EMBL" id="KAI5653003.1"/>
    </source>
</evidence>
<evidence type="ECO:0000313" key="2">
    <source>
        <dbReference type="Proteomes" id="UP001060085"/>
    </source>
</evidence>
<keyword evidence="2" id="KW-1185">Reference proteome</keyword>